<comment type="caution">
    <text evidence="12">The sequence shown here is derived from an EMBL/GenBank/DDBJ whole genome shotgun (WGS) entry which is preliminary data.</text>
</comment>
<feature type="transmembrane region" description="Helical" evidence="10">
    <location>
        <begin position="280"/>
        <end position="298"/>
    </location>
</feature>
<evidence type="ECO:0000256" key="11">
    <source>
        <dbReference type="SAM" id="Coils"/>
    </source>
</evidence>
<reference evidence="12" key="1">
    <citation type="submission" date="2020-05" db="EMBL/GenBank/DDBJ databases">
        <title>Phylogenomic resolution of chytrid fungi.</title>
        <authorList>
            <person name="Stajich J.E."/>
            <person name="Amses K."/>
            <person name="Simmons R."/>
            <person name="Seto K."/>
            <person name="Myers J."/>
            <person name="Bonds A."/>
            <person name="Quandt C.A."/>
            <person name="Barry K."/>
            <person name="Liu P."/>
            <person name="Grigoriev I."/>
            <person name="Longcore J.E."/>
            <person name="James T.Y."/>
        </authorList>
    </citation>
    <scope>NUCLEOTIDE SEQUENCE</scope>
    <source>
        <strain evidence="12">JEL0513</strain>
    </source>
</reference>
<accession>A0AAD5SSK8</accession>
<dbReference type="AlphaFoldDB" id="A0AAD5SSK8"/>
<comment type="similarity">
    <text evidence="1 10">Belongs to the SHE9 family.</text>
</comment>
<dbReference type="GO" id="GO:0005743">
    <property type="term" value="C:mitochondrial inner membrane"/>
    <property type="evidence" value="ECO:0007669"/>
    <property type="project" value="UniProtKB-SubCell"/>
</dbReference>
<name>A0AAD5SSK8_9FUNG</name>
<gene>
    <name evidence="12" type="primary">SHE9</name>
    <name evidence="12" type="ORF">HK100_006385</name>
</gene>
<evidence type="ECO:0000313" key="13">
    <source>
        <dbReference type="Proteomes" id="UP001211907"/>
    </source>
</evidence>
<evidence type="ECO:0000256" key="2">
    <source>
        <dbReference type="ARBA" id="ARBA00022692"/>
    </source>
</evidence>
<keyword evidence="2 10" id="KW-0812">Transmembrane</keyword>
<keyword evidence="8 10" id="KW-0472">Membrane</keyword>
<evidence type="ECO:0000256" key="3">
    <source>
        <dbReference type="ARBA" id="ARBA00022792"/>
    </source>
</evidence>
<evidence type="ECO:0000256" key="10">
    <source>
        <dbReference type="RuleBase" id="RU364128"/>
    </source>
</evidence>
<keyword evidence="3 10" id="KW-0999">Mitochondrion inner membrane</keyword>
<organism evidence="12 13">
    <name type="scientific">Physocladia obscura</name>
    <dbReference type="NCBI Taxonomy" id="109957"/>
    <lineage>
        <taxon>Eukaryota</taxon>
        <taxon>Fungi</taxon>
        <taxon>Fungi incertae sedis</taxon>
        <taxon>Chytridiomycota</taxon>
        <taxon>Chytridiomycota incertae sedis</taxon>
        <taxon>Chytridiomycetes</taxon>
        <taxon>Chytridiales</taxon>
        <taxon>Chytriomycetaceae</taxon>
        <taxon>Physocladia</taxon>
    </lineage>
</organism>
<dbReference type="PANTHER" id="PTHR31961:SF3">
    <property type="entry name" value="SENSITIVE TO HIGH EXPRESSION PROTEIN 9, MITOCHONDRIAL"/>
    <property type="match status" value="1"/>
</dbReference>
<comment type="subcellular location">
    <subcellularLocation>
        <location evidence="10">Mitochondrion inner membrane</location>
        <topology evidence="10">Multi-pass membrane protein</topology>
    </subcellularLocation>
</comment>
<keyword evidence="13" id="KW-1185">Reference proteome</keyword>
<evidence type="ECO:0000313" key="12">
    <source>
        <dbReference type="EMBL" id="KAJ3093850.1"/>
    </source>
</evidence>
<evidence type="ECO:0000256" key="9">
    <source>
        <dbReference type="ARBA" id="ARBA00024807"/>
    </source>
</evidence>
<feature type="coiled-coil region" evidence="11">
    <location>
        <begin position="58"/>
        <end position="109"/>
    </location>
</feature>
<evidence type="ECO:0000256" key="4">
    <source>
        <dbReference type="ARBA" id="ARBA00022946"/>
    </source>
</evidence>
<comment type="subunit">
    <text evidence="10">Homooligomer.</text>
</comment>
<keyword evidence="5 10" id="KW-1133">Transmembrane helix</keyword>
<keyword evidence="4 10" id="KW-0809">Transit peptide</keyword>
<proteinExistence type="inferred from homology"/>
<feature type="transmembrane region" description="Helical" evidence="10">
    <location>
        <begin position="179"/>
        <end position="198"/>
    </location>
</feature>
<evidence type="ECO:0000256" key="8">
    <source>
        <dbReference type="ARBA" id="ARBA00023136"/>
    </source>
</evidence>
<evidence type="ECO:0000256" key="5">
    <source>
        <dbReference type="ARBA" id="ARBA00022989"/>
    </source>
</evidence>
<dbReference type="Proteomes" id="UP001211907">
    <property type="component" value="Unassembled WGS sequence"/>
</dbReference>
<dbReference type="PANTHER" id="PTHR31961">
    <property type="entry name" value="SENSITIVE TO HIGH EXPRESSION PROTEIN 9, MITOCHONDRIAL"/>
    <property type="match status" value="1"/>
</dbReference>
<evidence type="ECO:0000256" key="1">
    <source>
        <dbReference type="ARBA" id="ARBA00007472"/>
    </source>
</evidence>
<keyword evidence="7 10" id="KW-0496">Mitochondrion</keyword>
<evidence type="ECO:0000256" key="7">
    <source>
        <dbReference type="ARBA" id="ARBA00023128"/>
    </source>
</evidence>
<dbReference type="Pfam" id="PF05546">
    <property type="entry name" value="She9_MDM33"/>
    <property type="match status" value="1"/>
</dbReference>
<comment type="function">
    <text evidence="9">Required for the maintenance of the structure of the mitochondrial inner membrane. Involved in mitochondrial morphology. Causes growth arrest when highly overexpressed.</text>
</comment>
<dbReference type="EMBL" id="JADGJH010002966">
    <property type="protein sequence ID" value="KAJ3093850.1"/>
    <property type="molecule type" value="Genomic_DNA"/>
</dbReference>
<protein>
    <recommendedName>
        <fullName evidence="10">Sensitive to high expression protein 9, mitochondrial</fullName>
    </recommendedName>
</protein>
<dbReference type="InterPro" id="IPR008839">
    <property type="entry name" value="MDM33_fungi"/>
</dbReference>
<keyword evidence="6 11" id="KW-0175">Coiled coil</keyword>
<sequence length="299" mass="33147">MLRQQVTNAAREVRQRIKGVLTDGDGEAGGGTWVRRRLARVAQQLPAVNRALNAATGYAEIEQRKARVEEQHARAAAASAGLVAARAAYDSAIDARRRAQKELNSLLQRKDAWVDSDVLRFTDLYRKDLALETDEATSKQAYIQASGLYESSHAEYLNQVRERYIEEQLFSDKIRSASTWWTVGLISAHLAIFLMVSLRDPYVKRRDRIELVAVIKEMIQQETILLLDTIKSTESSESNAIAFNSDELTVPADQRAISPVQSSIKSFLTLGSFTVDQSSFLAGVTIGAFVSIASAIALR</sequence>
<evidence type="ECO:0000256" key="6">
    <source>
        <dbReference type="ARBA" id="ARBA00023054"/>
    </source>
</evidence>